<keyword evidence="8" id="KW-1185">Reference proteome</keyword>
<dbReference type="EMBL" id="BMAV01003265">
    <property type="protein sequence ID" value="GFY42707.1"/>
    <property type="molecule type" value="Genomic_DNA"/>
</dbReference>
<dbReference type="PROSITE" id="PS51336">
    <property type="entry name" value="DM10"/>
    <property type="match status" value="2"/>
</dbReference>
<keyword evidence="4" id="KW-0206">Cytoskeleton</keyword>
<gene>
    <name evidence="7" type="primary">EFHC2</name>
    <name evidence="7" type="ORF">TNIN_327681</name>
</gene>
<dbReference type="Gene3D" id="2.30.29.170">
    <property type="match status" value="3"/>
</dbReference>
<dbReference type="OrthoDB" id="6360546at2759"/>
<evidence type="ECO:0000256" key="3">
    <source>
        <dbReference type="ARBA" id="ARBA00022737"/>
    </source>
</evidence>
<organism evidence="7 8">
    <name type="scientific">Trichonephila inaurata madagascariensis</name>
    <dbReference type="NCBI Taxonomy" id="2747483"/>
    <lineage>
        <taxon>Eukaryota</taxon>
        <taxon>Metazoa</taxon>
        <taxon>Ecdysozoa</taxon>
        <taxon>Arthropoda</taxon>
        <taxon>Chelicerata</taxon>
        <taxon>Arachnida</taxon>
        <taxon>Araneae</taxon>
        <taxon>Araneomorphae</taxon>
        <taxon>Entelegynae</taxon>
        <taxon>Araneoidea</taxon>
        <taxon>Nephilidae</taxon>
        <taxon>Trichonephila</taxon>
        <taxon>Trichonephila inaurata</taxon>
    </lineage>
</organism>
<evidence type="ECO:0000256" key="5">
    <source>
        <dbReference type="ARBA" id="ARBA00023273"/>
    </source>
</evidence>
<dbReference type="Proteomes" id="UP000886998">
    <property type="component" value="Unassembled WGS sequence"/>
</dbReference>
<proteinExistence type="predicted"/>
<dbReference type="FunFam" id="2.30.29.170:FF:000004">
    <property type="entry name" value="EF-hand domain containing 2"/>
    <property type="match status" value="1"/>
</dbReference>
<name>A0A8X7BU46_9ARAC</name>
<accession>A0A8X7BU46</accession>
<keyword evidence="3" id="KW-0677">Repeat</keyword>
<sequence length="566" mass="65828">MNTVLPMIPGLNPSRRRRKVISRPEIFFKHIDPPGDPSHTKFLNDRDIFKNKKGITLKFFASFDNRGEPASDRMQFRDCHVLYFVGDGTIKVYEPKLRNSGMFQGCLVNRSLIPKPEGGFYCLDDLKIGETVVFYGKLFKLLDCDPFTKTFLREMGFRVNSPEPRFIDPVTADRIEKDMHRPNIHKPMKKSHKGKVFLKNFPCVLHFYGIYRRSETLFEEDRYVSLYYQLYDDRIKIIDDEKLRIDPEFELVGGHDTYIVLKPTHVPKTLRSLSVDHIGKGRTILNLSGNTKDTRLDKLFIADRLKQRSTFSKGVLYDCDEFTKEFYKHKFHKEIVPVTLPELKRSKYRNLVYPQEFGKPSDSLTSCWKSGPSSNKKITNICNSFSILQNKGGGSENLLKFHRNCRDGLDGKILRFLSNILTNQPIKKHNFFVISFYLEDDTIEINKFDPDKNCDSGLGHRHLHRMKIAKPTTNPLNANNCFYQKTDFYVGNVICANSEQHYLFDADDYTLKYMEEHSDVFPHSNFQLLMNKFQHFLRAKANSLKTAFENADVSQKGVVSYENSET</sequence>
<comment type="caution">
    <text evidence="7">The sequence shown here is derived from an EMBL/GenBank/DDBJ whole genome shotgun (WGS) entry which is preliminary data.</text>
</comment>
<comment type="subcellular location">
    <subcellularLocation>
        <location evidence="1">Cytoplasm</location>
        <location evidence="1">Cytoskeleton</location>
        <location evidence="1">Cilium axoneme</location>
    </subcellularLocation>
</comment>
<evidence type="ECO:0000256" key="1">
    <source>
        <dbReference type="ARBA" id="ARBA00004430"/>
    </source>
</evidence>
<reference evidence="7" key="1">
    <citation type="submission" date="2020-08" db="EMBL/GenBank/DDBJ databases">
        <title>Multicomponent nature underlies the extraordinary mechanical properties of spider dragline silk.</title>
        <authorList>
            <person name="Kono N."/>
            <person name="Nakamura H."/>
            <person name="Mori M."/>
            <person name="Yoshida Y."/>
            <person name="Ohtoshi R."/>
            <person name="Malay A.D."/>
            <person name="Moran D.A.P."/>
            <person name="Tomita M."/>
            <person name="Numata K."/>
            <person name="Arakawa K."/>
        </authorList>
    </citation>
    <scope>NUCLEOTIDE SEQUENCE</scope>
</reference>
<dbReference type="InterPro" id="IPR006602">
    <property type="entry name" value="DM10_dom"/>
</dbReference>
<dbReference type="PANTHER" id="PTHR12086">
    <property type="entry name" value="EF-HAND DOMAIN C-TERMINAL CONTAINING PROTEIN"/>
    <property type="match status" value="1"/>
</dbReference>
<dbReference type="AlphaFoldDB" id="A0A8X7BU46"/>
<evidence type="ECO:0000256" key="4">
    <source>
        <dbReference type="ARBA" id="ARBA00023212"/>
    </source>
</evidence>
<dbReference type="Pfam" id="PF06565">
    <property type="entry name" value="DM10_dom"/>
    <property type="match status" value="2"/>
</dbReference>
<evidence type="ECO:0000313" key="7">
    <source>
        <dbReference type="EMBL" id="GFY42707.1"/>
    </source>
</evidence>
<keyword evidence="5" id="KW-0966">Cell projection</keyword>
<feature type="domain" description="DM10" evidence="6">
    <location>
        <begin position="53"/>
        <end position="156"/>
    </location>
</feature>
<evidence type="ECO:0000256" key="2">
    <source>
        <dbReference type="ARBA" id="ARBA00022490"/>
    </source>
</evidence>
<dbReference type="SMART" id="SM00676">
    <property type="entry name" value="DM10"/>
    <property type="match status" value="2"/>
</dbReference>
<protein>
    <submittedName>
        <fullName evidence="7">EF-hand domain-containing family member C2</fullName>
    </submittedName>
</protein>
<evidence type="ECO:0000313" key="8">
    <source>
        <dbReference type="Proteomes" id="UP000886998"/>
    </source>
</evidence>
<dbReference type="InterPro" id="IPR040193">
    <property type="entry name" value="EFHC1/EFHC2/EFHB"/>
</dbReference>
<evidence type="ECO:0000259" key="6">
    <source>
        <dbReference type="PROSITE" id="PS51336"/>
    </source>
</evidence>
<feature type="domain" description="DM10" evidence="6">
    <location>
        <begin position="410"/>
        <end position="518"/>
    </location>
</feature>
<dbReference type="GO" id="GO:0005930">
    <property type="term" value="C:axoneme"/>
    <property type="evidence" value="ECO:0007669"/>
    <property type="project" value="UniProtKB-SubCell"/>
</dbReference>
<keyword evidence="2" id="KW-0963">Cytoplasm</keyword>